<keyword evidence="5 9" id="KW-0560">Oxidoreductase</keyword>
<evidence type="ECO:0000256" key="2">
    <source>
        <dbReference type="ARBA" id="ARBA00010617"/>
    </source>
</evidence>
<dbReference type="PRINTS" id="PR00385">
    <property type="entry name" value="P450"/>
</dbReference>
<keyword evidence="7 9" id="KW-0503">Monooxygenase</keyword>
<dbReference type="SUPFAM" id="SSF48264">
    <property type="entry name" value="Cytochrome P450"/>
    <property type="match status" value="1"/>
</dbReference>
<evidence type="ECO:0000256" key="6">
    <source>
        <dbReference type="ARBA" id="ARBA00023004"/>
    </source>
</evidence>
<reference evidence="10" key="1">
    <citation type="submission" date="2018-11" db="EMBL/GenBank/DDBJ databases">
        <authorList>
            <person name="Alioto T."/>
            <person name="Alioto T."/>
        </authorList>
    </citation>
    <scope>NUCLEOTIDE SEQUENCE</scope>
</reference>
<dbReference type="OrthoDB" id="3945418at2759"/>
<organism evidence="10 11">
    <name type="scientific">Mytilus galloprovincialis</name>
    <name type="common">Mediterranean mussel</name>
    <dbReference type="NCBI Taxonomy" id="29158"/>
    <lineage>
        <taxon>Eukaryota</taxon>
        <taxon>Metazoa</taxon>
        <taxon>Spiralia</taxon>
        <taxon>Lophotrochozoa</taxon>
        <taxon>Mollusca</taxon>
        <taxon>Bivalvia</taxon>
        <taxon>Autobranchia</taxon>
        <taxon>Pteriomorphia</taxon>
        <taxon>Mytilida</taxon>
        <taxon>Mytiloidea</taxon>
        <taxon>Mytilidae</taxon>
        <taxon>Mytilinae</taxon>
        <taxon>Mytilus</taxon>
    </lineage>
</organism>
<dbReference type="Proteomes" id="UP000596742">
    <property type="component" value="Unassembled WGS sequence"/>
</dbReference>
<dbReference type="AlphaFoldDB" id="A0A8B6EUB4"/>
<sequence length="443" mass="51536">MVKTDLKITLEERDVVAIHRLPAEHEPSPMIVRLYNSDTKRKVMRVRKELSGKVKFVDDVSQRNMELIHRLEKSQRFDQVCNDNEWLCQRRILSNPMMLKIGHQTKHLEEITLKTLANAVEDYTVNGFGRFEVEPITRDFAINAFGSVLYGNSFESTFTQNGKTMQEFAEKAKNNFDDAKKLLMTPECIMKMHPAWKRHNNRWNFLLKTTMDMIERHSNDTSDCSILSHLLQNRKLNDKEIYINLTDLLVASIDTTNTTLQWCLYELACHPAAQDTIISEVEMILEGRPSLEKTDLDKLEFLSAVLWETLRLHPVGFFTSRIIKDCMEVKGIMIPPQTNVAISMYVMARNSVLFPNPDKFVPERWMTDNAKIKKLNRDVFFGFGPRMCLGKKMAEMEMKLFILKFCQQFEFSTDDAEMDQVVKLLLTPSRPVKINTVLRHLTD</sequence>
<evidence type="ECO:0000256" key="3">
    <source>
        <dbReference type="ARBA" id="ARBA00022617"/>
    </source>
</evidence>
<evidence type="ECO:0000256" key="5">
    <source>
        <dbReference type="ARBA" id="ARBA00023002"/>
    </source>
</evidence>
<evidence type="ECO:0000256" key="4">
    <source>
        <dbReference type="ARBA" id="ARBA00022723"/>
    </source>
</evidence>
<evidence type="ECO:0000256" key="7">
    <source>
        <dbReference type="ARBA" id="ARBA00023033"/>
    </source>
</evidence>
<dbReference type="GO" id="GO:0008386">
    <property type="term" value="F:cholesterol monooxygenase (side-chain-cleaving) activity"/>
    <property type="evidence" value="ECO:0007669"/>
    <property type="project" value="UniProtKB-EC"/>
</dbReference>
<dbReference type="Gene3D" id="1.10.630.10">
    <property type="entry name" value="Cytochrome P450"/>
    <property type="match status" value="1"/>
</dbReference>
<dbReference type="GO" id="GO:0005506">
    <property type="term" value="F:iron ion binding"/>
    <property type="evidence" value="ECO:0007669"/>
    <property type="project" value="InterPro"/>
</dbReference>
<dbReference type="PROSITE" id="PS00086">
    <property type="entry name" value="CYTOCHROME_P450"/>
    <property type="match status" value="1"/>
</dbReference>
<dbReference type="PRINTS" id="PR00463">
    <property type="entry name" value="EP450I"/>
</dbReference>
<dbReference type="Pfam" id="PF00067">
    <property type="entry name" value="p450"/>
    <property type="match status" value="1"/>
</dbReference>
<evidence type="ECO:0000256" key="1">
    <source>
        <dbReference type="ARBA" id="ARBA00001971"/>
    </source>
</evidence>
<evidence type="ECO:0000313" key="10">
    <source>
        <dbReference type="EMBL" id="VDI39175.1"/>
    </source>
</evidence>
<keyword evidence="3 8" id="KW-0349">Heme</keyword>
<dbReference type="EMBL" id="UYJE01005656">
    <property type="protein sequence ID" value="VDI39175.1"/>
    <property type="molecule type" value="Genomic_DNA"/>
</dbReference>
<protein>
    <submittedName>
        <fullName evidence="10">Cholesterol monooxygenase (Side-chain-cleaving)</fullName>
        <ecNumber evidence="10">1.14.15.6</ecNumber>
    </submittedName>
</protein>
<dbReference type="InterPro" id="IPR050479">
    <property type="entry name" value="CYP11_CYP27_families"/>
</dbReference>
<comment type="cofactor">
    <cofactor evidence="1 8">
        <name>heme</name>
        <dbReference type="ChEBI" id="CHEBI:30413"/>
    </cofactor>
</comment>
<keyword evidence="11" id="KW-1185">Reference proteome</keyword>
<dbReference type="InterPro" id="IPR001128">
    <property type="entry name" value="Cyt_P450"/>
</dbReference>
<feature type="binding site" description="axial binding residue" evidence="8">
    <location>
        <position position="388"/>
    </location>
    <ligand>
        <name>heme</name>
        <dbReference type="ChEBI" id="CHEBI:30413"/>
    </ligand>
    <ligandPart>
        <name>Fe</name>
        <dbReference type="ChEBI" id="CHEBI:18248"/>
    </ligandPart>
</feature>
<accession>A0A8B6EUB4</accession>
<evidence type="ECO:0000256" key="8">
    <source>
        <dbReference type="PIRSR" id="PIRSR602401-1"/>
    </source>
</evidence>
<comment type="caution">
    <text evidence="10">The sequence shown here is derived from an EMBL/GenBank/DDBJ whole genome shotgun (WGS) entry which is preliminary data.</text>
</comment>
<keyword evidence="6 8" id="KW-0408">Iron</keyword>
<keyword evidence="4 8" id="KW-0479">Metal-binding</keyword>
<dbReference type="GO" id="GO:0020037">
    <property type="term" value="F:heme binding"/>
    <property type="evidence" value="ECO:0007669"/>
    <property type="project" value="InterPro"/>
</dbReference>
<dbReference type="InterPro" id="IPR002401">
    <property type="entry name" value="Cyt_P450_E_grp-I"/>
</dbReference>
<dbReference type="PANTHER" id="PTHR24279:SF120">
    <property type="entry name" value="CYTOCHROME P450"/>
    <property type="match status" value="1"/>
</dbReference>
<evidence type="ECO:0000256" key="9">
    <source>
        <dbReference type="RuleBase" id="RU000461"/>
    </source>
</evidence>
<dbReference type="InterPro" id="IPR036396">
    <property type="entry name" value="Cyt_P450_sf"/>
</dbReference>
<name>A0A8B6EUB4_MYTGA</name>
<evidence type="ECO:0000313" key="11">
    <source>
        <dbReference type="Proteomes" id="UP000596742"/>
    </source>
</evidence>
<dbReference type="PANTHER" id="PTHR24279">
    <property type="entry name" value="CYTOCHROME P450"/>
    <property type="match status" value="1"/>
</dbReference>
<dbReference type="EC" id="1.14.15.6" evidence="10"/>
<proteinExistence type="inferred from homology"/>
<comment type="similarity">
    <text evidence="2 9">Belongs to the cytochrome P450 family.</text>
</comment>
<dbReference type="InterPro" id="IPR017972">
    <property type="entry name" value="Cyt_P450_CS"/>
</dbReference>
<gene>
    <name evidence="10" type="ORF">MGAL_10B058281</name>
</gene>